<dbReference type="InterPro" id="IPR009057">
    <property type="entry name" value="Homeodomain-like_sf"/>
</dbReference>
<organism evidence="6 7">
    <name type="scientific">Actinoallomurus liliacearum</name>
    <dbReference type="NCBI Taxonomy" id="1080073"/>
    <lineage>
        <taxon>Bacteria</taxon>
        <taxon>Bacillati</taxon>
        <taxon>Actinomycetota</taxon>
        <taxon>Actinomycetes</taxon>
        <taxon>Streptosporangiales</taxon>
        <taxon>Thermomonosporaceae</taxon>
        <taxon>Actinoallomurus</taxon>
    </lineage>
</organism>
<dbReference type="Proteomes" id="UP001500212">
    <property type="component" value="Unassembled WGS sequence"/>
</dbReference>
<dbReference type="PANTHER" id="PTHR46796:SF2">
    <property type="entry name" value="TRANSCRIPTIONAL REGULATORY PROTEIN"/>
    <property type="match status" value="1"/>
</dbReference>
<dbReference type="Pfam" id="PF12833">
    <property type="entry name" value="HTH_18"/>
    <property type="match status" value="1"/>
</dbReference>
<keyword evidence="4" id="KW-0804">Transcription</keyword>
<evidence type="ECO:0000256" key="4">
    <source>
        <dbReference type="ARBA" id="ARBA00023163"/>
    </source>
</evidence>
<protein>
    <submittedName>
        <fullName evidence="6">AraC family transcriptional regulator</fullName>
    </submittedName>
</protein>
<dbReference type="InterPro" id="IPR018062">
    <property type="entry name" value="HTH_AraC-typ_CS"/>
</dbReference>
<dbReference type="PANTHER" id="PTHR46796">
    <property type="entry name" value="HTH-TYPE TRANSCRIPTIONAL ACTIVATOR RHAS-RELATED"/>
    <property type="match status" value="1"/>
</dbReference>
<comment type="caution">
    <text evidence="6">The sequence shown here is derived from an EMBL/GenBank/DDBJ whole genome shotgun (WGS) entry which is preliminary data.</text>
</comment>
<keyword evidence="3" id="KW-0010">Activator</keyword>
<accession>A0ABP8TH52</accession>
<evidence type="ECO:0000313" key="7">
    <source>
        <dbReference type="Proteomes" id="UP001500212"/>
    </source>
</evidence>
<dbReference type="EMBL" id="BAABHJ010000005">
    <property type="protein sequence ID" value="GAA4605070.1"/>
    <property type="molecule type" value="Genomic_DNA"/>
</dbReference>
<dbReference type="InterPro" id="IPR050204">
    <property type="entry name" value="AraC_XylS_family_regulators"/>
</dbReference>
<feature type="domain" description="HTH araC/xylS-type" evidence="5">
    <location>
        <begin position="174"/>
        <end position="271"/>
    </location>
</feature>
<dbReference type="SUPFAM" id="SSF51215">
    <property type="entry name" value="Regulatory protein AraC"/>
    <property type="match status" value="1"/>
</dbReference>
<dbReference type="SUPFAM" id="SSF46689">
    <property type="entry name" value="Homeodomain-like"/>
    <property type="match status" value="2"/>
</dbReference>
<dbReference type="Pfam" id="PF02311">
    <property type="entry name" value="AraC_binding"/>
    <property type="match status" value="1"/>
</dbReference>
<reference evidence="7" key="1">
    <citation type="journal article" date="2019" name="Int. J. Syst. Evol. Microbiol.">
        <title>The Global Catalogue of Microorganisms (GCM) 10K type strain sequencing project: providing services to taxonomists for standard genome sequencing and annotation.</title>
        <authorList>
            <consortium name="The Broad Institute Genomics Platform"/>
            <consortium name="The Broad Institute Genome Sequencing Center for Infectious Disease"/>
            <person name="Wu L."/>
            <person name="Ma J."/>
        </authorList>
    </citation>
    <scope>NUCLEOTIDE SEQUENCE [LARGE SCALE GENOMIC DNA]</scope>
    <source>
        <strain evidence="7">JCM 17938</strain>
    </source>
</reference>
<evidence type="ECO:0000256" key="1">
    <source>
        <dbReference type="ARBA" id="ARBA00023015"/>
    </source>
</evidence>
<dbReference type="RefSeq" id="WP_345351148.1">
    <property type="nucleotide sequence ID" value="NZ_BAABHJ010000005.1"/>
</dbReference>
<evidence type="ECO:0000256" key="3">
    <source>
        <dbReference type="ARBA" id="ARBA00023159"/>
    </source>
</evidence>
<dbReference type="SMART" id="SM00342">
    <property type="entry name" value="HTH_ARAC"/>
    <property type="match status" value="1"/>
</dbReference>
<proteinExistence type="predicted"/>
<dbReference type="Gene3D" id="1.10.10.60">
    <property type="entry name" value="Homeodomain-like"/>
    <property type="match status" value="1"/>
</dbReference>
<dbReference type="InterPro" id="IPR018060">
    <property type="entry name" value="HTH_AraC"/>
</dbReference>
<keyword evidence="2" id="KW-0238">DNA-binding</keyword>
<dbReference type="PROSITE" id="PS01124">
    <property type="entry name" value="HTH_ARAC_FAMILY_2"/>
    <property type="match status" value="1"/>
</dbReference>
<keyword evidence="7" id="KW-1185">Reference proteome</keyword>
<dbReference type="InterPro" id="IPR003313">
    <property type="entry name" value="AraC-bd"/>
</dbReference>
<dbReference type="PROSITE" id="PS00041">
    <property type="entry name" value="HTH_ARAC_FAMILY_1"/>
    <property type="match status" value="1"/>
</dbReference>
<evidence type="ECO:0000259" key="5">
    <source>
        <dbReference type="PROSITE" id="PS01124"/>
    </source>
</evidence>
<dbReference type="InterPro" id="IPR037923">
    <property type="entry name" value="HTH-like"/>
</dbReference>
<evidence type="ECO:0000313" key="6">
    <source>
        <dbReference type="EMBL" id="GAA4605070.1"/>
    </source>
</evidence>
<name>A0ABP8TH52_9ACTN</name>
<sequence length="285" mass="31209">MTRDWSRYWHSADEPLEAMHAHFVRHVYHRHSHEGYSFGVTDEGAQAFSCRGGAHTSAAGMVMAFNPEDPHDGRAADELGFTYRMVHIGPELVTGVLADVTGGRAGLPLFREPVVDDAVLARNLRALHSALLGGASALRRDELLTATVASVVRRAAASGGRPAAAPTGAALIAERARARLHDSYLEDLTADELAAAAAHTRFGVYRAFRAVYGMAPSDYQRQLRLREARRLIALGRPLADVATHTGFADQSHLTRWFVRCYGITPARYRRAARLTEPRPRPPLDG</sequence>
<gene>
    <name evidence="6" type="ORF">GCM10023195_17510</name>
</gene>
<keyword evidence="1" id="KW-0805">Transcription regulation</keyword>
<evidence type="ECO:0000256" key="2">
    <source>
        <dbReference type="ARBA" id="ARBA00023125"/>
    </source>
</evidence>